<name>A0A1A8KED9_NOTKU</name>
<dbReference type="AlphaFoldDB" id="A0A1A8KED9"/>
<accession>A0A1A8KED9</accession>
<proteinExistence type="predicted"/>
<evidence type="ECO:0000313" key="2">
    <source>
        <dbReference type="EMBL" id="SBR30658.1"/>
    </source>
</evidence>
<protein>
    <submittedName>
        <fullName evidence="2">HERV-H LTR-associating 2</fullName>
    </submittedName>
</protein>
<sequence>VCLCRRSSSHSMITPSRRGRPTRENPLNQSNKASRWQCITGKIKHLITNYTNYQQAFNT</sequence>
<feature type="non-terminal residue" evidence="2">
    <location>
        <position position="1"/>
    </location>
</feature>
<evidence type="ECO:0000256" key="1">
    <source>
        <dbReference type="SAM" id="MobiDB-lite"/>
    </source>
</evidence>
<feature type="region of interest" description="Disordered" evidence="1">
    <location>
        <begin position="1"/>
        <end position="33"/>
    </location>
</feature>
<reference evidence="2" key="1">
    <citation type="submission" date="2016-05" db="EMBL/GenBank/DDBJ databases">
        <authorList>
            <person name="Lavstsen T."/>
            <person name="Jespersen J.S."/>
        </authorList>
    </citation>
    <scope>NUCLEOTIDE SEQUENCE</scope>
    <source>
        <tissue evidence="2">Brain</tissue>
    </source>
</reference>
<gene>
    <name evidence="2" type="primary">HHLA2</name>
</gene>
<dbReference type="EMBL" id="HAEE01010608">
    <property type="protein sequence ID" value="SBR30658.1"/>
    <property type="molecule type" value="Transcribed_RNA"/>
</dbReference>
<organism evidence="2">
    <name type="scientific">Nothobranchius kuhntae</name>
    <name type="common">Beira killifish</name>
    <dbReference type="NCBI Taxonomy" id="321403"/>
    <lineage>
        <taxon>Eukaryota</taxon>
        <taxon>Metazoa</taxon>
        <taxon>Chordata</taxon>
        <taxon>Craniata</taxon>
        <taxon>Vertebrata</taxon>
        <taxon>Euteleostomi</taxon>
        <taxon>Actinopterygii</taxon>
        <taxon>Neopterygii</taxon>
        <taxon>Teleostei</taxon>
        <taxon>Neoteleostei</taxon>
        <taxon>Acanthomorphata</taxon>
        <taxon>Ovalentaria</taxon>
        <taxon>Atherinomorphae</taxon>
        <taxon>Cyprinodontiformes</taxon>
        <taxon>Nothobranchiidae</taxon>
        <taxon>Nothobranchius</taxon>
    </lineage>
</organism>
<reference evidence="2" key="2">
    <citation type="submission" date="2016-06" db="EMBL/GenBank/DDBJ databases">
        <title>The genome of a short-lived fish provides insights into sex chromosome evolution and the genetic control of aging.</title>
        <authorList>
            <person name="Reichwald K."/>
            <person name="Felder M."/>
            <person name="Petzold A."/>
            <person name="Koch P."/>
            <person name="Groth M."/>
            <person name="Platzer M."/>
        </authorList>
    </citation>
    <scope>NUCLEOTIDE SEQUENCE</scope>
    <source>
        <tissue evidence="2">Brain</tissue>
    </source>
</reference>